<dbReference type="Proteomes" id="UP000323506">
    <property type="component" value="Chromosome A05"/>
</dbReference>
<gene>
    <name evidence="1" type="ORF">ES288_A05G162500v1</name>
</gene>
<evidence type="ECO:0000313" key="1">
    <source>
        <dbReference type="EMBL" id="TYH17049.1"/>
    </source>
</evidence>
<keyword evidence="2" id="KW-1185">Reference proteome</keyword>
<sequence length="87" mass="9642">MATSGGAIRDYRGQWLVGFARNIGHATVTDAELWWCSSLKKKFPPCNILTWTGSMDDHQDPWPRVVTSIALRRGASLRSPQVGEPTS</sequence>
<evidence type="ECO:0008006" key="3">
    <source>
        <dbReference type="Google" id="ProtNLM"/>
    </source>
</evidence>
<evidence type="ECO:0000313" key="2">
    <source>
        <dbReference type="Proteomes" id="UP000323506"/>
    </source>
</evidence>
<protein>
    <recommendedName>
        <fullName evidence="3">RNase H type-1 domain-containing protein</fullName>
    </recommendedName>
</protein>
<reference evidence="1 2" key="1">
    <citation type="submission" date="2019-06" db="EMBL/GenBank/DDBJ databases">
        <title>WGS assembly of Gossypium darwinii.</title>
        <authorList>
            <person name="Chen Z.J."/>
            <person name="Sreedasyam A."/>
            <person name="Ando A."/>
            <person name="Song Q."/>
            <person name="De L."/>
            <person name="Hulse-Kemp A."/>
            <person name="Ding M."/>
            <person name="Ye W."/>
            <person name="Kirkbride R."/>
            <person name="Jenkins J."/>
            <person name="Plott C."/>
            <person name="Lovell J."/>
            <person name="Lin Y.-M."/>
            <person name="Vaughn R."/>
            <person name="Liu B."/>
            <person name="Li W."/>
            <person name="Simpson S."/>
            <person name="Scheffler B."/>
            <person name="Saski C."/>
            <person name="Grover C."/>
            <person name="Hu G."/>
            <person name="Conover J."/>
            <person name="Carlson J."/>
            <person name="Shu S."/>
            <person name="Boston L."/>
            <person name="Williams M."/>
            <person name="Peterson D."/>
            <person name="Mcgee K."/>
            <person name="Jones D."/>
            <person name="Wendel J."/>
            <person name="Stelly D."/>
            <person name="Grimwood J."/>
            <person name="Schmutz J."/>
        </authorList>
    </citation>
    <scope>NUCLEOTIDE SEQUENCE [LARGE SCALE GENOMIC DNA]</scope>
    <source>
        <strain evidence="1">1808015.09</strain>
    </source>
</reference>
<proteinExistence type="predicted"/>
<dbReference type="AlphaFoldDB" id="A0A5D2GII0"/>
<organism evidence="1 2">
    <name type="scientific">Gossypium darwinii</name>
    <name type="common">Darwin's cotton</name>
    <name type="synonym">Gossypium barbadense var. darwinii</name>
    <dbReference type="NCBI Taxonomy" id="34276"/>
    <lineage>
        <taxon>Eukaryota</taxon>
        <taxon>Viridiplantae</taxon>
        <taxon>Streptophyta</taxon>
        <taxon>Embryophyta</taxon>
        <taxon>Tracheophyta</taxon>
        <taxon>Spermatophyta</taxon>
        <taxon>Magnoliopsida</taxon>
        <taxon>eudicotyledons</taxon>
        <taxon>Gunneridae</taxon>
        <taxon>Pentapetalae</taxon>
        <taxon>rosids</taxon>
        <taxon>malvids</taxon>
        <taxon>Malvales</taxon>
        <taxon>Malvaceae</taxon>
        <taxon>Malvoideae</taxon>
        <taxon>Gossypium</taxon>
    </lineage>
</organism>
<dbReference type="EMBL" id="CM017692">
    <property type="protein sequence ID" value="TYH17049.1"/>
    <property type="molecule type" value="Genomic_DNA"/>
</dbReference>
<name>A0A5D2GII0_GOSDA</name>
<accession>A0A5D2GII0</accession>